<protein>
    <submittedName>
        <fullName evidence="1">Uncharacterized protein</fullName>
    </submittedName>
</protein>
<keyword evidence="2" id="KW-1185">Reference proteome</keyword>
<name>A0AA40KAP7_9PEZI</name>
<dbReference type="Proteomes" id="UP001172155">
    <property type="component" value="Unassembled WGS sequence"/>
</dbReference>
<dbReference type="EMBL" id="JAUKUD010000002">
    <property type="protein sequence ID" value="KAK0752264.1"/>
    <property type="molecule type" value="Genomic_DNA"/>
</dbReference>
<sequence>MKGGRGEGFGNYCEEDGDDSISHILQIQQMLLMHRDLRMEHGEMWQACFMAGCRGDRGPK</sequence>
<evidence type="ECO:0000313" key="1">
    <source>
        <dbReference type="EMBL" id="KAK0752264.1"/>
    </source>
</evidence>
<proteinExistence type="predicted"/>
<reference evidence="1" key="1">
    <citation type="submission" date="2023-06" db="EMBL/GenBank/DDBJ databases">
        <title>Genome-scale phylogeny and comparative genomics of the fungal order Sordariales.</title>
        <authorList>
            <consortium name="Lawrence Berkeley National Laboratory"/>
            <person name="Hensen N."/>
            <person name="Bonometti L."/>
            <person name="Westerberg I."/>
            <person name="Brannstrom I.O."/>
            <person name="Guillou S."/>
            <person name="Cros-Aarteil S."/>
            <person name="Calhoun S."/>
            <person name="Haridas S."/>
            <person name="Kuo A."/>
            <person name="Mondo S."/>
            <person name="Pangilinan J."/>
            <person name="Riley R."/>
            <person name="LaButti K."/>
            <person name="Andreopoulos B."/>
            <person name="Lipzen A."/>
            <person name="Chen C."/>
            <person name="Yanf M."/>
            <person name="Daum C."/>
            <person name="Ng V."/>
            <person name="Clum A."/>
            <person name="Steindorff A."/>
            <person name="Ohm R."/>
            <person name="Martin F."/>
            <person name="Silar P."/>
            <person name="Natvig D."/>
            <person name="Lalanne C."/>
            <person name="Gautier V."/>
            <person name="Ament-velasquez S.L."/>
            <person name="Kruys A."/>
            <person name="Hutchinson M.I."/>
            <person name="Powell A.J."/>
            <person name="Barry K."/>
            <person name="Miller A.N."/>
            <person name="Grigoriev I.V."/>
            <person name="Debuchy R."/>
            <person name="Gladieux P."/>
            <person name="Thoren M.H."/>
            <person name="Johannesson H."/>
        </authorList>
    </citation>
    <scope>NUCLEOTIDE SEQUENCE</scope>
    <source>
        <strain evidence="1">SMH3187-1</strain>
    </source>
</reference>
<accession>A0AA40KAP7</accession>
<organism evidence="1 2">
    <name type="scientific">Schizothecium vesticola</name>
    <dbReference type="NCBI Taxonomy" id="314040"/>
    <lineage>
        <taxon>Eukaryota</taxon>
        <taxon>Fungi</taxon>
        <taxon>Dikarya</taxon>
        <taxon>Ascomycota</taxon>
        <taxon>Pezizomycotina</taxon>
        <taxon>Sordariomycetes</taxon>
        <taxon>Sordariomycetidae</taxon>
        <taxon>Sordariales</taxon>
        <taxon>Schizotheciaceae</taxon>
        <taxon>Schizothecium</taxon>
    </lineage>
</organism>
<comment type="caution">
    <text evidence="1">The sequence shown here is derived from an EMBL/GenBank/DDBJ whole genome shotgun (WGS) entry which is preliminary data.</text>
</comment>
<evidence type="ECO:0000313" key="2">
    <source>
        <dbReference type="Proteomes" id="UP001172155"/>
    </source>
</evidence>
<dbReference type="AlphaFoldDB" id="A0AA40KAP7"/>
<gene>
    <name evidence="1" type="ORF">B0T18DRAFT_404456</name>
</gene>